<reference evidence="1" key="1">
    <citation type="journal article" date="2022" name="Int. J. Mol. Sci.">
        <title>Draft Genome of Tanacetum Coccineum: Genomic Comparison of Closely Related Tanacetum-Family Plants.</title>
        <authorList>
            <person name="Yamashiro T."/>
            <person name="Shiraishi A."/>
            <person name="Nakayama K."/>
            <person name="Satake H."/>
        </authorList>
    </citation>
    <scope>NUCLEOTIDE SEQUENCE</scope>
</reference>
<protein>
    <recommendedName>
        <fullName evidence="3">RNA-directed DNA polymerase, eukaryota</fullName>
    </recommendedName>
</protein>
<evidence type="ECO:0000313" key="1">
    <source>
        <dbReference type="EMBL" id="GJT35924.1"/>
    </source>
</evidence>
<proteinExistence type="predicted"/>
<gene>
    <name evidence="1" type="ORF">Tco_0926343</name>
</gene>
<reference evidence="1" key="2">
    <citation type="submission" date="2022-01" db="EMBL/GenBank/DDBJ databases">
        <authorList>
            <person name="Yamashiro T."/>
            <person name="Shiraishi A."/>
            <person name="Satake H."/>
            <person name="Nakayama K."/>
        </authorList>
    </citation>
    <scope>NUCLEOTIDE SEQUENCE</scope>
</reference>
<organism evidence="1 2">
    <name type="scientific">Tanacetum coccineum</name>
    <dbReference type="NCBI Taxonomy" id="301880"/>
    <lineage>
        <taxon>Eukaryota</taxon>
        <taxon>Viridiplantae</taxon>
        <taxon>Streptophyta</taxon>
        <taxon>Embryophyta</taxon>
        <taxon>Tracheophyta</taxon>
        <taxon>Spermatophyta</taxon>
        <taxon>Magnoliopsida</taxon>
        <taxon>eudicotyledons</taxon>
        <taxon>Gunneridae</taxon>
        <taxon>Pentapetalae</taxon>
        <taxon>asterids</taxon>
        <taxon>campanulids</taxon>
        <taxon>Asterales</taxon>
        <taxon>Asteraceae</taxon>
        <taxon>Asteroideae</taxon>
        <taxon>Anthemideae</taxon>
        <taxon>Anthemidinae</taxon>
        <taxon>Tanacetum</taxon>
    </lineage>
</organism>
<evidence type="ECO:0000313" key="2">
    <source>
        <dbReference type="Proteomes" id="UP001151760"/>
    </source>
</evidence>
<evidence type="ECO:0008006" key="3">
    <source>
        <dbReference type="Google" id="ProtNLM"/>
    </source>
</evidence>
<sequence>MGKEKSSLHNAKNSLQNDLISIDKDLERGNVSDDILLNRMDLNRRLQDIKLLEVKDLVQKSKIKWAIEGDEKSNPFHATCHDRLKLNAPFHNRLSSDQVDELDRQYRGTKFVVSETQSAFVANRQILDGPFILNEMLNWCKRKKKQAMFFKVDPCRYKSLSPGVDEWALFKGFIAWARLIFSSFYYADDASSL</sequence>
<name>A0ABQ5DFT5_9ASTR</name>
<comment type="caution">
    <text evidence="1">The sequence shown here is derived from an EMBL/GenBank/DDBJ whole genome shotgun (WGS) entry which is preliminary data.</text>
</comment>
<dbReference type="EMBL" id="BQNB010015091">
    <property type="protein sequence ID" value="GJT35924.1"/>
    <property type="molecule type" value="Genomic_DNA"/>
</dbReference>
<dbReference type="Proteomes" id="UP001151760">
    <property type="component" value="Unassembled WGS sequence"/>
</dbReference>
<keyword evidence="2" id="KW-1185">Reference proteome</keyword>
<accession>A0ABQ5DFT5</accession>